<accession>A0A090D0N5</accession>
<dbReference type="AlphaFoldDB" id="A0A090D0N5"/>
<gene>
    <name evidence="4" type="ORF">CSEC_0294</name>
</gene>
<feature type="modified residue" description="4-aspartylphosphate" evidence="2">
    <location>
        <position position="56"/>
    </location>
</feature>
<dbReference type="EMBL" id="CCEJ010000001">
    <property type="protein sequence ID" value="CDR33133.1"/>
    <property type="molecule type" value="Genomic_DNA"/>
</dbReference>
<feature type="domain" description="Response regulatory" evidence="3">
    <location>
        <begin position="7"/>
        <end position="123"/>
    </location>
</feature>
<dbReference type="Proteomes" id="UP000031552">
    <property type="component" value="Unassembled WGS sequence"/>
</dbReference>
<dbReference type="OrthoDB" id="468357at2"/>
<dbReference type="PANTHER" id="PTHR44591:SF3">
    <property type="entry name" value="RESPONSE REGULATORY DOMAIN-CONTAINING PROTEIN"/>
    <property type="match status" value="1"/>
</dbReference>
<proteinExistence type="predicted"/>
<dbReference type="InterPro" id="IPR001789">
    <property type="entry name" value="Sig_transdc_resp-reg_receiver"/>
</dbReference>
<dbReference type="InterPro" id="IPR050595">
    <property type="entry name" value="Bact_response_regulator"/>
</dbReference>
<organism evidence="4 5">
    <name type="scientific">Candidatus Criblamydia sequanensis CRIB-18</name>
    <dbReference type="NCBI Taxonomy" id="1437425"/>
    <lineage>
        <taxon>Bacteria</taxon>
        <taxon>Pseudomonadati</taxon>
        <taxon>Chlamydiota</taxon>
        <taxon>Chlamydiia</taxon>
        <taxon>Parachlamydiales</taxon>
        <taxon>Candidatus Criblamydiaceae</taxon>
        <taxon>Candidatus Criblamydia</taxon>
    </lineage>
</organism>
<comment type="caution">
    <text evidence="4">The sequence shown here is derived from an EMBL/GenBank/DDBJ whole genome shotgun (WGS) entry which is preliminary data.</text>
</comment>
<reference evidence="4" key="2">
    <citation type="submission" date="2014-09" db="EMBL/GenBank/DDBJ databases">
        <title>Criblamydia sequanensis harbors a mega-plasmid encoding arsenite resistance.</title>
        <authorList>
            <person name="Bertelli C."/>
            <person name="Goesmann A."/>
            <person name="Greub G."/>
        </authorList>
    </citation>
    <scope>NUCLEOTIDE SEQUENCE [LARGE SCALE GENOMIC DNA]</scope>
    <source>
        <strain evidence="4">CRIB-18</strain>
    </source>
</reference>
<dbReference type="CDD" id="cd17552">
    <property type="entry name" value="REC_RR468-like"/>
    <property type="match status" value="1"/>
</dbReference>
<dbReference type="SUPFAM" id="SSF52172">
    <property type="entry name" value="CheY-like"/>
    <property type="match status" value="1"/>
</dbReference>
<dbReference type="Gene3D" id="3.40.50.2300">
    <property type="match status" value="1"/>
</dbReference>
<evidence type="ECO:0000313" key="4">
    <source>
        <dbReference type="EMBL" id="CDR33133.1"/>
    </source>
</evidence>
<sequence length="129" mass="14442">MNKKLKRVLSVDDDEDIRTIISMALEIGGYEVRTCSSGEQAVDSSIAFKPDLILLDVMMPGLDGPETLKKLLSTPETSKIPIVFMTAKSQSFEIVELKQMGAFDAITKPFDPMTLPKLINDIWERYTKT</sequence>
<dbReference type="PANTHER" id="PTHR44591">
    <property type="entry name" value="STRESS RESPONSE REGULATOR PROTEIN 1"/>
    <property type="match status" value="1"/>
</dbReference>
<dbReference type="RefSeq" id="WP_041016618.1">
    <property type="nucleotide sequence ID" value="NZ_CCEJ010000001.1"/>
</dbReference>
<evidence type="ECO:0000313" key="5">
    <source>
        <dbReference type="Proteomes" id="UP000031552"/>
    </source>
</evidence>
<keyword evidence="1 2" id="KW-0597">Phosphoprotein</keyword>
<keyword evidence="5" id="KW-1185">Reference proteome</keyword>
<dbReference type="STRING" id="1437425.CSEC_0294"/>
<reference evidence="4" key="1">
    <citation type="submission" date="2013-12" db="EMBL/GenBank/DDBJ databases">
        <authorList>
            <person name="Linke B."/>
        </authorList>
    </citation>
    <scope>NUCLEOTIDE SEQUENCE [LARGE SCALE GENOMIC DNA]</scope>
    <source>
        <strain evidence="4">CRIB-18</strain>
    </source>
</reference>
<dbReference type="SMART" id="SM00448">
    <property type="entry name" value="REC"/>
    <property type="match status" value="1"/>
</dbReference>
<evidence type="ECO:0000259" key="3">
    <source>
        <dbReference type="PROSITE" id="PS50110"/>
    </source>
</evidence>
<dbReference type="eggNOG" id="COG0745">
    <property type="taxonomic scope" value="Bacteria"/>
</dbReference>
<dbReference type="InterPro" id="IPR011006">
    <property type="entry name" value="CheY-like_superfamily"/>
</dbReference>
<dbReference type="Pfam" id="PF00072">
    <property type="entry name" value="Response_reg"/>
    <property type="match status" value="1"/>
</dbReference>
<evidence type="ECO:0000256" key="1">
    <source>
        <dbReference type="ARBA" id="ARBA00022553"/>
    </source>
</evidence>
<evidence type="ECO:0000256" key="2">
    <source>
        <dbReference type="PROSITE-ProRule" id="PRU00169"/>
    </source>
</evidence>
<dbReference type="PROSITE" id="PS50110">
    <property type="entry name" value="RESPONSE_REGULATORY"/>
    <property type="match status" value="1"/>
</dbReference>
<dbReference type="GO" id="GO:0000160">
    <property type="term" value="P:phosphorelay signal transduction system"/>
    <property type="evidence" value="ECO:0007669"/>
    <property type="project" value="InterPro"/>
</dbReference>
<name>A0A090D0N5_9BACT</name>
<protein>
    <submittedName>
        <fullName evidence="4">Signal transduction response regulator</fullName>
    </submittedName>
</protein>